<proteinExistence type="predicted"/>
<name>A0A0H4X5D0_9BACT</name>
<dbReference type="Pfam" id="PF08308">
    <property type="entry name" value="PEGA"/>
    <property type="match status" value="1"/>
</dbReference>
<dbReference type="AlphaFoldDB" id="A0A0H4X5D0"/>
<dbReference type="EMBL" id="CP012109">
    <property type="protein sequence ID" value="AKQ70449.1"/>
    <property type="molecule type" value="Genomic_DNA"/>
</dbReference>
<feature type="region of interest" description="Disordered" evidence="1">
    <location>
        <begin position="1"/>
        <end position="77"/>
    </location>
</feature>
<feature type="compositionally biased region" description="Polar residues" evidence="1">
    <location>
        <begin position="14"/>
        <end position="28"/>
    </location>
</feature>
<evidence type="ECO:0000313" key="4">
    <source>
        <dbReference type="Proteomes" id="UP000009026"/>
    </source>
</evidence>
<dbReference type="RefSeq" id="WP_002633943.1">
    <property type="nucleotide sequence ID" value="NZ_CP012109.1"/>
</dbReference>
<dbReference type="Proteomes" id="UP000009026">
    <property type="component" value="Chromosome"/>
</dbReference>
<dbReference type="InterPro" id="IPR013229">
    <property type="entry name" value="PEGA"/>
</dbReference>
<feature type="domain" description="PEGA" evidence="2">
    <location>
        <begin position="156"/>
        <end position="226"/>
    </location>
</feature>
<dbReference type="OrthoDB" id="5520412at2"/>
<reference evidence="3 4" key="1">
    <citation type="journal article" date="2016" name="PLoS ONE">
        <title>Complete Genome Sequence and Comparative Genomics of a Novel Myxobacterium Myxococcus hansupus.</title>
        <authorList>
            <person name="Sharma G."/>
            <person name="Narwani T."/>
            <person name="Subramanian S."/>
        </authorList>
    </citation>
    <scope>NUCLEOTIDE SEQUENCE [LARGE SCALE GENOMIC DNA]</scope>
    <source>
        <strain evidence="4">mixupus</strain>
    </source>
</reference>
<dbReference type="KEGG" id="mym:A176_007361"/>
<protein>
    <recommendedName>
        <fullName evidence="2">PEGA domain-containing protein</fullName>
    </recommendedName>
</protein>
<evidence type="ECO:0000259" key="2">
    <source>
        <dbReference type="Pfam" id="PF08308"/>
    </source>
</evidence>
<dbReference type="PATRIC" id="fig|1297742.4.peg.7489"/>
<evidence type="ECO:0000256" key="1">
    <source>
        <dbReference type="SAM" id="MobiDB-lite"/>
    </source>
</evidence>
<gene>
    <name evidence="3" type="ORF">A176_007361</name>
</gene>
<keyword evidence="4" id="KW-1185">Reference proteome</keyword>
<evidence type="ECO:0000313" key="3">
    <source>
        <dbReference type="EMBL" id="AKQ70449.1"/>
    </source>
</evidence>
<accession>A0A0H4X5D0</accession>
<sequence>MSTSPTPSHGRPTHNASSEPDTWSQSLMGRTEELAHLQAQQAQTAASDDDAATAPGRHLPVEGNAAPRRKLVNVPPPPPPPSALAAALRLCGAAAAVVAAGIFALPALQKAGEAPPTREELATARPETTLAPQLDTPVEVREGEVHAQHAFMEGVSVLMVDTLPPGATLFVNGRSEGATPLTVTLDCLAGTPVAVKLTRRGFSPLEHTLTCRQDTMTQLTGKLRKARGGAKP</sequence>
<organism evidence="3 4">
    <name type="scientific">Pseudomyxococcus hansupus</name>
    <dbReference type="NCBI Taxonomy" id="1297742"/>
    <lineage>
        <taxon>Bacteria</taxon>
        <taxon>Pseudomonadati</taxon>
        <taxon>Myxococcota</taxon>
        <taxon>Myxococcia</taxon>
        <taxon>Myxococcales</taxon>
        <taxon>Cystobacterineae</taxon>
        <taxon>Myxococcaceae</taxon>
        <taxon>Pseudomyxococcus</taxon>
    </lineage>
</organism>